<protein>
    <submittedName>
        <fullName evidence="1">Uncharacterized protein</fullName>
    </submittedName>
</protein>
<organism evidence="1">
    <name type="scientific">Arion vulgaris</name>
    <dbReference type="NCBI Taxonomy" id="1028688"/>
    <lineage>
        <taxon>Eukaryota</taxon>
        <taxon>Metazoa</taxon>
        <taxon>Spiralia</taxon>
        <taxon>Lophotrochozoa</taxon>
        <taxon>Mollusca</taxon>
        <taxon>Gastropoda</taxon>
        <taxon>Heterobranchia</taxon>
        <taxon>Euthyneura</taxon>
        <taxon>Panpulmonata</taxon>
        <taxon>Eupulmonata</taxon>
        <taxon>Stylommatophora</taxon>
        <taxon>Helicina</taxon>
        <taxon>Arionoidea</taxon>
        <taxon>Arionidae</taxon>
        <taxon>Arion</taxon>
    </lineage>
</organism>
<evidence type="ECO:0000313" key="1">
    <source>
        <dbReference type="EMBL" id="CEK53559.1"/>
    </source>
</evidence>
<sequence>VLCHLVCSAKNVVTSSQTNQQNRNTSHTKTWTLNAQTQLLSHMVSVINKPRHTTTKYYLVIV</sequence>
<dbReference type="AlphaFoldDB" id="A0A0B6YBM2"/>
<name>A0A0B6YBM2_9EUPU</name>
<feature type="non-terminal residue" evidence="1">
    <location>
        <position position="1"/>
    </location>
</feature>
<proteinExistence type="predicted"/>
<gene>
    <name evidence="1" type="primary">ORF20711</name>
</gene>
<accession>A0A0B6YBM2</accession>
<reference evidence="1" key="1">
    <citation type="submission" date="2014-12" db="EMBL/GenBank/DDBJ databases">
        <title>Insight into the proteome of Arion vulgaris.</title>
        <authorList>
            <person name="Aradska J."/>
            <person name="Bulat T."/>
            <person name="Smidak R."/>
            <person name="Sarate P."/>
            <person name="Gangsoo J."/>
            <person name="Sialana F."/>
            <person name="Bilban M."/>
            <person name="Lubec G."/>
        </authorList>
    </citation>
    <scope>NUCLEOTIDE SEQUENCE</scope>
    <source>
        <tissue evidence="1">Skin</tissue>
    </source>
</reference>
<dbReference type="EMBL" id="HACG01006694">
    <property type="protein sequence ID" value="CEK53559.1"/>
    <property type="molecule type" value="Transcribed_RNA"/>
</dbReference>